<dbReference type="AlphaFoldDB" id="A0A6J4L1D6"/>
<feature type="region of interest" description="Disordered" evidence="1">
    <location>
        <begin position="530"/>
        <end position="565"/>
    </location>
</feature>
<name>A0A6J4L1D6_9BACT</name>
<gene>
    <name evidence="2" type="ORF">AVDCRST_MAG89-1586</name>
</gene>
<sequence>DDIHRFRRALGAPGRTDHPVPGAVAGRGRGAGVRGGRHAVRTLGADDAEPGGRHEPARQRHPRHSHAQRHPPVPAAEGPGRGRGRGPQDGSGVRFRRRRAVPAVRHRAAGAGGDAGQLGGPVRGGDRQLQGNDARGAGTGARPGGQSPGRFQRPHPRELARGDASAAPDRLRRERLAGPQAAAPGSPEPGGQLHRLRHPHACRGHHLRICVAQRGGRRERGAGVQAGPVRGGVAPGWARGQGRPGARTDRYGGQGVHRGLVRAASRRDHGVRASPLPLGAGAGARPRPQAQADPGAAEQSVHHPVPGLSGGVGVRHRRQDPRRRHPGEGEAASPGTRGPSEQTPEGLGAELDRHGAEGAGDEEGQAGRHSRLQQGAAQDSAGGDRGIGNVPDCRGRPARRALGHPVLQGEGRPGQAAEGDRGGPGPCAGTGRQILFGEGKEARRDGAAESAGGDPRPADEDNGAGTCQGVRGGPAPAPGRLFRQCPDGPPRIHRKPDARRVPVTGVHASHGPRAHYEDTLRQVRRERDPLAAGEQDARRVHADGGFAHGRQLPGGPRQGGAQGTGVAVAASARPCLV</sequence>
<feature type="region of interest" description="Disordered" evidence="1">
    <location>
        <begin position="214"/>
        <end position="511"/>
    </location>
</feature>
<evidence type="ECO:0000313" key="2">
    <source>
        <dbReference type="EMBL" id="CAA9319538.1"/>
    </source>
</evidence>
<feature type="compositionally biased region" description="Basic residues" evidence="1">
    <location>
        <begin position="59"/>
        <end position="69"/>
    </location>
</feature>
<feature type="non-terminal residue" evidence="2">
    <location>
        <position position="1"/>
    </location>
</feature>
<organism evidence="2">
    <name type="scientific">uncultured Gemmatimonadota bacterium</name>
    <dbReference type="NCBI Taxonomy" id="203437"/>
    <lineage>
        <taxon>Bacteria</taxon>
        <taxon>Pseudomonadati</taxon>
        <taxon>Gemmatimonadota</taxon>
        <taxon>environmental samples</taxon>
    </lineage>
</organism>
<feature type="compositionally biased region" description="Gly residues" evidence="1">
    <location>
        <begin position="110"/>
        <end position="123"/>
    </location>
</feature>
<feature type="compositionally biased region" description="Gly residues" evidence="1">
    <location>
        <begin position="79"/>
        <end position="89"/>
    </location>
</feature>
<feature type="compositionally biased region" description="Low complexity" evidence="1">
    <location>
        <begin position="275"/>
        <end position="297"/>
    </location>
</feature>
<feature type="compositionally biased region" description="Basic residues" evidence="1">
    <location>
        <begin position="314"/>
        <end position="325"/>
    </location>
</feature>
<evidence type="ECO:0000256" key="1">
    <source>
        <dbReference type="SAM" id="MobiDB-lite"/>
    </source>
</evidence>
<feature type="compositionally biased region" description="Gly residues" evidence="1">
    <location>
        <begin position="137"/>
        <end position="147"/>
    </location>
</feature>
<dbReference type="EMBL" id="CADCTV010000340">
    <property type="protein sequence ID" value="CAA9319538.1"/>
    <property type="molecule type" value="Genomic_DNA"/>
</dbReference>
<accession>A0A6J4L1D6</accession>
<feature type="region of interest" description="Disordered" evidence="1">
    <location>
        <begin position="1"/>
        <end position="196"/>
    </location>
</feature>
<reference evidence="2" key="1">
    <citation type="submission" date="2020-02" db="EMBL/GenBank/DDBJ databases">
        <authorList>
            <person name="Meier V. D."/>
        </authorList>
    </citation>
    <scope>NUCLEOTIDE SEQUENCE</scope>
    <source>
        <strain evidence="2">AVDCRST_MAG89</strain>
    </source>
</reference>
<proteinExistence type="predicted"/>
<feature type="compositionally biased region" description="Basic and acidic residues" evidence="1">
    <location>
        <begin position="438"/>
        <end position="447"/>
    </location>
</feature>
<feature type="non-terminal residue" evidence="2">
    <location>
        <position position="577"/>
    </location>
</feature>
<protein>
    <submittedName>
        <fullName evidence="2">Uncharacterized protein</fullName>
    </submittedName>
</protein>
<feature type="compositionally biased region" description="Basic residues" evidence="1">
    <location>
        <begin position="94"/>
        <end position="108"/>
    </location>
</feature>
<feature type="compositionally biased region" description="Basic and acidic residues" evidence="1">
    <location>
        <begin position="530"/>
        <end position="542"/>
    </location>
</feature>
<feature type="compositionally biased region" description="Gly residues" evidence="1">
    <location>
        <begin position="25"/>
        <end position="34"/>
    </location>
</feature>